<name>A0A3L7K3I3_9BACI</name>
<dbReference type="EMBL" id="RCVZ01000002">
    <property type="protein sequence ID" value="RLQ97390.1"/>
    <property type="molecule type" value="Genomic_DNA"/>
</dbReference>
<evidence type="ECO:0000259" key="2">
    <source>
        <dbReference type="PROSITE" id="PS50902"/>
    </source>
</evidence>
<dbReference type="SUPFAM" id="SSF52218">
    <property type="entry name" value="Flavoproteins"/>
    <property type="match status" value="1"/>
</dbReference>
<feature type="domain" description="Flavodoxin-like" evidence="2">
    <location>
        <begin position="6"/>
        <end position="192"/>
    </location>
</feature>
<dbReference type="GO" id="GO:0003955">
    <property type="term" value="F:NAD(P)H dehydrogenase (quinone) activity"/>
    <property type="evidence" value="ECO:0007669"/>
    <property type="project" value="InterPro"/>
</dbReference>
<dbReference type="RefSeq" id="WP_121679340.1">
    <property type="nucleotide sequence ID" value="NZ_RCVZ01000002.1"/>
</dbReference>
<dbReference type="InterPro" id="IPR010089">
    <property type="entry name" value="Flavoprotein_WrbA-like"/>
</dbReference>
<dbReference type="Proteomes" id="UP000276770">
    <property type="component" value="Unassembled WGS sequence"/>
</dbReference>
<dbReference type="PANTHER" id="PTHR30546">
    <property type="entry name" value="FLAVODOXIN-RELATED PROTEIN WRBA-RELATED"/>
    <property type="match status" value="1"/>
</dbReference>
<evidence type="ECO:0000256" key="1">
    <source>
        <dbReference type="ARBA" id="ARBA00006961"/>
    </source>
</evidence>
<dbReference type="NCBIfam" id="NF002999">
    <property type="entry name" value="PRK03767.1"/>
    <property type="match status" value="1"/>
</dbReference>
<dbReference type="InterPro" id="IPR008254">
    <property type="entry name" value="Flavodoxin/NO_synth"/>
</dbReference>
<dbReference type="NCBIfam" id="TIGR01755">
    <property type="entry name" value="flav_wrbA"/>
    <property type="match status" value="1"/>
</dbReference>
<reference evidence="3 4" key="1">
    <citation type="submission" date="2018-10" db="EMBL/GenBank/DDBJ databases">
        <title>Falsibacillus sp. genome draft.</title>
        <authorList>
            <person name="Shi S."/>
        </authorList>
    </citation>
    <scope>NUCLEOTIDE SEQUENCE [LARGE SCALE GENOMIC DNA]</scope>
    <source>
        <strain evidence="3 4">GY 10110</strain>
    </source>
</reference>
<dbReference type="GO" id="GO:0016020">
    <property type="term" value="C:membrane"/>
    <property type="evidence" value="ECO:0007669"/>
    <property type="project" value="TreeGrafter"/>
</dbReference>
<evidence type="ECO:0000313" key="3">
    <source>
        <dbReference type="EMBL" id="RLQ97390.1"/>
    </source>
</evidence>
<dbReference type="PROSITE" id="PS50902">
    <property type="entry name" value="FLAVODOXIN_LIKE"/>
    <property type="match status" value="1"/>
</dbReference>
<gene>
    <name evidence="3" type="ORF">D9X91_04355</name>
</gene>
<keyword evidence="4" id="KW-1185">Reference proteome</keyword>
<dbReference type="FunFam" id="3.40.50.360:FF:000001">
    <property type="entry name" value="NAD(P)H dehydrogenase (Quinone) FQR1-like"/>
    <property type="match status" value="1"/>
</dbReference>
<dbReference type="GO" id="GO:0010181">
    <property type="term" value="F:FMN binding"/>
    <property type="evidence" value="ECO:0007669"/>
    <property type="project" value="InterPro"/>
</dbReference>
<dbReference type="OrthoDB" id="9801479at2"/>
<comment type="caution">
    <text evidence="3">The sequence shown here is derived from an EMBL/GenBank/DDBJ whole genome shotgun (WGS) entry which is preliminary data.</text>
</comment>
<organism evidence="3 4">
    <name type="scientific">Falsibacillus albus</name>
    <dbReference type="NCBI Taxonomy" id="2478915"/>
    <lineage>
        <taxon>Bacteria</taxon>
        <taxon>Bacillati</taxon>
        <taxon>Bacillota</taxon>
        <taxon>Bacilli</taxon>
        <taxon>Bacillales</taxon>
        <taxon>Bacillaceae</taxon>
        <taxon>Falsibacillus</taxon>
    </lineage>
</organism>
<accession>A0A3L7K3I3</accession>
<dbReference type="InterPro" id="IPR005025">
    <property type="entry name" value="FMN_Rdtase-like_dom"/>
</dbReference>
<dbReference type="Gene3D" id="3.40.50.360">
    <property type="match status" value="1"/>
</dbReference>
<protein>
    <submittedName>
        <fullName evidence="3">NAD(P)H:quinone oxidoreductase</fullName>
    </submittedName>
</protein>
<proteinExistence type="inferred from homology"/>
<dbReference type="AlphaFoldDB" id="A0A3L7K3I3"/>
<dbReference type="Pfam" id="PF03358">
    <property type="entry name" value="FMN_red"/>
    <property type="match status" value="1"/>
</dbReference>
<dbReference type="PANTHER" id="PTHR30546:SF23">
    <property type="entry name" value="FLAVOPROTEIN-LIKE PROTEIN YCP4-RELATED"/>
    <property type="match status" value="1"/>
</dbReference>
<sequence>MSNINLAIIYYSSTGTNYQMAKWAEAAAKESGAEVKLVKAEELAPQAAIESNPAWKKHYEETRDVPVAALDDLEWADAYIFSIPTRFGNLPAQMKQFLDTTGGLWFQGKLANKVVSGMSSASNSHGGQEQTILALYTTMMHWGAIIAAPGYTDQSAFASGGNPYGTSVTVDQEGNMVEDVQEAVKHQARRTIEVAGWVKAGMK</sequence>
<evidence type="ECO:0000313" key="4">
    <source>
        <dbReference type="Proteomes" id="UP000276770"/>
    </source>
</evidence>
<dbReference type="InterPro" id="IPR029039">
    <property type="entry name" value="Flavoprotein-like_sf"/>
</dbReference>
<comment type="similarity">
    <text evidence="1">Belongs to the WrbA family.</text>
</comment>